<dbReference type="Pfam" id="PF04499">
    <property type="entry name" value="SAPS"/>
    <property type="match status" value="1"/>
</dbReference>
<dbReference type="AlphaFoldDB" id="A0A445DIS0"/>
<accession>A0A445DIS0</accession>
<evidence type="ECO:0000256" key="1">
    <source>
        <dbReference type="ARBA" id="ARBA00006180"/>
    </source>
</evidence>
<evidence type="ECO:0008006" key="5">
    <source>
        <dbReference type="Google" id="ProtNLM"/>
    </source>
</evidence>
<dbReference type="InterPro" id="IPR007587">
    <property type="entry name" value="SAPS"/>
</dbReference>
<comment type="caution">
    <text evidence="3">The sequence shown here is derived from an EMBL/GenBank/DDBJ whole genome shotgun (WGS) entry which is preliminary data.</text>
</comment>
<gene>
    <name evidence="3" type="ORF">Ahy_A04g020859</name>
</gene>
<feature type="compositionally biased region" description="Low complexity" evidence="2">
    <location>
        <begin position="720"/>
        <end position="736"/>
    </location>
</feature>
<comment type="similarity">
    <text evidence="1">Belongs to the SAPS family.</text>
</comment>
<feature type="compositionally biased region" description="Polar residues" evidence="2">
    <location>
        <begin position="635"/>
        <end position="655"/>
    </location>
</feature>
<dbReference type="EMBL" id="SDMP01000004">
    <property type="protein sequence ID" value="RYR63069.1"/>
    <property type="molecule type" value="Genomic_DNA"/>
</dbReference>
<sequence>MFWRMAGLSTASPVETILDRDNFTLEELLDEDEIIQECKALNSRLINFLSGKAQVEQLIRYIVEEAAEDAEKKRTFKFPFIACEVFTCEVDAILTTLVEDEELMSKLFSFLEPDHSHGNLLAGYFCKVVVCLLLRKTVPFVQYVQGHQEIVNKLVDLIGITSVMEVLIRLIGADEHMYVNHVDAMKWIEDTDVLDMIVDKFSSSDSPEVHANAAETLCAITRCAPAGLCSKIKSPSFIGRLFRHALEDSRPKSVLVNSLSICISLLDPKKLTIGGFNAYKMNNGSTVTANPETVDGMLENLGDLLKLLDISSAESQLLTTFGKLQPPLGKHRLKIVEFLSVLVTVGSEAAEKKLIDLGAVQRIIDLFFEYPYNNFLHHHVENIIISCLESKNSFLVEHLLRDCDFVGRIIQAEKHNTLESGANKPTTHAENKAPPRIGSIGHLTRISNKLVQFGNNNSVIQEHLQRYSEWTDWYMNILSKRNAVENVYQWACGRPTALHDRNRDSDEDDYQDRDYDVAALANNLSQAFRYGIYNNEDIEEVQVYEKVSCNSFSIVIINSKQGEKHIVFQLFWNLHVIQVHGSLERDDEQDVYFDDESAEVVISSLRLGEDHESGSLFTNSNWFAFEEDRDRAVNERSTASLASSSPNAEESAINTSRDDNVTGGEDEELADTATSSPEAIQKLENDGTEKPVEWVEWRESSDAGDPSGLPNGEPEIKSGTIDPDTTKPSSDSSGDPPTKDEPVDTKPSESLDERPSTETCEPVQTQSENLDLHAATSVDQELVDGQDKKQDTADDKKVIESTSS</sequence>
<evidence type="ECO:0000313" key="4">
    <source>
        <dbReference type="Proteomes" id="UP000289738"/>
    </source>
</evidence>
<dbReference type="PANTHER" id="PTHR12634:SF37">
    <property type="entry name" value="SIT4 PHOSPHATASE-ASSOCIATED FAMILY PROTEIN"/>
    <property type="match status" value="1"/>
</dbReference>
<dbReference type="Proteomes" id="UP000289738">
    <property type="component" value="Chromosome A04"/>
</dbReference>
<organism evidence="3 4">
    <name type="scientific">Arachis hypogaea</name>
    <name type="common">Peanut</name>
    <dbReference type="NCBI Taxonomy" id="3818"/>
    <lineage>
        <taxon>Eukaryota</taxon>
        <taxon>Viridiplantae</taxon>
        <taxon>Streptophyta</taxon>
        <taxon>Embryophyta</taxon>
        <taxon>Tracheophyta</taxon>
        <taxon>Spermatophyta</taxon>
        <taxon>Magnoliopsida</taxon>
        <taxon>eudicotyledons</taxon>
        <taxon>Gunneridae</taxon>
        <taxon>Pentapetalae</taxon>
        <taxon>rosids</taxon>
        <taxon>fabids</taxon>
        <taxon>Fabales</taxon>
        <taxon>Fabaceae</taxon>
        <taxon>Papilionoideae</taxon>
        <taxon>50 kb inversion clade</taxon>
        <taxon>dalbergioids sensu lato</taxon>
        <taxon>Dalbergieae</taxon>
        <taxon>Pterocarpus clade</taxon>
        <taxon>Arachis</taxon>
    </lineage>
</organism>
<name>A0A445DIS0_ARAHY</name>
<dbReference type="Gene3D" id="1.25.10.10">
    <property type="entry name" value="Leucine-rich Repeat Variant"/>
    <property type="match status" value="1"/>
</dbReference>
<feature type="compositionally biased region" description="Basic and acidic residues" evidence="2">
    <location>
        <begin position="785"/>
        <end position="804"/>
    </location>
</feature>
<dbReference type="STRING" id="3818.A0A445DIS0"/>
<dbReference type="GO" id="GO:0019903">
    <property type="term" value="F:protein phosphatase binding"/>
    <property type="evidence" value="ECO:0007669"/>
    <property type="project" value="InterPro"/>
</dbReference>
<feature type="region of interest" description="Disordered" evidence="2">
    <location>
        <begin position="634"/>
        <end position="804"/>
    </location>
</feature>
<reference evidence="3 4" key="1">
    <citation type="submission" date="2019-01" db="EMBL/GenBank/DDBJ databases">
        <title>Sequencing of cultivated peanut Arachis hypogaea provides insights into genome evolution and oil improvement.</title>
        <authorList>
            <person name="Chen X."/>
        </authorList>
    </citation>
    <scope>NUCLEOTIDE SEQUENCE [LARGE SCALE GENOMIC DNA]</scope>
    <source>
        <strain evidence="4">cv. Fuhuasheng</strain>
        <tissue evidence="3">Leaves</tissue>
    </source>
</reference>
<feature type="compositionally biased region" description="Basic and acidic residues" evidence="2">
    <location>
        <begin position="737"/>
        <end position="756"/>
    </location>
</feature>
<keyword evidence="4" id="KW-1185">Reference proteome</keyword>
<feature type="compositionally biased region" description="Polar residues" evidence="2">
    <location>
        <begin position="757"/>
        <end position="769"/>
    </location>
</feature>
<evidence type="ECO:0000256" key="2">
    <source>
        <dbReference type="SAM" id="MobiDB-lite"/>
    </source>
</evidence>
<evidence type="ECO:0000313" key="3">
    <source>
        <dbReference type="EMBL" id="RYR63069.1"/>
    </source>
</evidence>
<proteinExistence type="inferred from homology"/>
<dbReference type="InterPro" id="IPR016024">
    <property type="entry name" value="ARM-type_fold"/>
</dbReference>
<dbReference type="GO" id="GO:0019888">
    <property type="term" value="F:protein phosphatase regulator activity"/>
    <property type="evidence" value="ECO:0007669"/>
    <property type="project" value="TreeGrafter"/>
</dbReference>
<feature type="compositionally biased region" description="Basic and acidic residues" evidence="2">
    <location>
        <begin position="681"/>
        <end position="701"/>
    </location>
</feature>
<dbReference type="PANTHER" id="PTHR12634">
    <property type="entry name" value="SIT4 YEAST -ASSOCIATING PROTEIN-RELATED"/>
    <property type="match status" value="1"/>
</dbReference>
<dbReference type="InterPro" id="IPR011989">
    <property type="entry name" value="ARM-like"/>
</dbReference>
<protein>
    <recommendedName>
        <fullName evidence="5">Serine/threonine-protein phosphatase 6 regulatory subunit</fullName>
    </recommendedName>
</protein>
<dbReference type="SUPFAM" id="SSF48371">
    <property type="entry name" value="ARM repeat"/>
    <property type="match status" value="1"/>
</dbReference>